<sequence>MRITGGFLKGRVLSYREKSECRPTQSKVREAIFNILATDIEGKNVADFFAGTGALGFEALSRGAVSVTFVDNSADAIKMLKRNAEILGVEKSVRIIKMETTMAIKKLRRESVKFDLIFADPPYKTSMEKIKSIFFDIEMIMNDNGIFLLETDKNYDDIDITGLEIKKEKTYGSTRIWIYQAKRTGCCVSWKF</sequence>
<evidence type="ECO:0000256" key="2">
    <source>
        <dbReference type="ARBA" id="ARBA00022679"/>
    </source>
</evidence>
<dbReference type="Gene3D" id="3.40.50.150">
    <property type="entry name" value="Vaccinia Virus protein VP39"/>
    <property type="match status" value="1"/>
</dbReference>
<dbReference type="PANTHER" id="PTHR43542:SF1">
    <property type="entry name" value="METHYLTRANSFERASE"/>
    <property type="match status" value="1"/>
</dbReference>
<dbReference type="InterPro" id="IPR002052">
    <property type="entry name" value="DNA_methylase_N6_adenine_CS"/>
</dbReference>
<dbReference type="PROSITE" id="PS00092">
    <property type="entry name" value="N6_MTASE"/>
    <property type="match status" value="1"/>
</dbReference>
<evidence type="ECO:0000256" key="1">
    <source>
        <dbReference type="ARBA" id="ARBA00022603"/>
    </source>
</evidence>
<name>A0A1V6C4I5_UNCT6</name>
<dbReference type="InterPro" id="IPR004398">
    <property type="entry name" value="RNA_MeTrfase_RsmD"/>
</dbReference>
<reference evidence="3" key="1">
    <citation type="submission" date="2017-02" db="EMBL/GenBank/DDBJ databases">
        <title>Delving into the versatile metabolic prowess of the omnipresent phylum Bacteroidetes.</title>
        <authorList>
            <person name="Nobu M.K."/>
            <person name="Mei R."/>
            <person name="Narihiro T."/>
            <person name="Kuroda K."/>
            <person name="Liu W.-T."/>
        </authorList>
    </citation>
    <scope>NUCLEOTIDE SEQUENCE</scope>
    <source>
        <strain evidence="3">ADurb.Bin131</strain>
    </source>
</reference>
<comment type="caution">
    <text evidence="3">The sequence shown here is derived from an EMBL/GenBank/DDBJ whole genome shotgun (WGS) entry which is preliminary data.</text>
</comment>
<dbReference type="GO" id="GO:0003676">
    <property type="term" value="F:nucleic acid binding"/>
    <property type="evidence" value="ECO:0007669"/>
    <property type="project" value="InterPro"/>
</dbReference>
<protein>
    <submittedName>
        <fullName evidence="3">Ribosomal RNA small subunit methyltransferase D</fullName>
        <ecNumber evidence="3">2.1.1.171</ecNumber>
    </submittedName>
</protein>
<dbReference type="Proteomes" id="UP000485562">
    <property type="component" value="Unassembled WGS sequence"/>
</dbReference>
<evidence type="ECO:0000313" key="3">
    <source>
        <dbReference type="EMBL" id="OQB71817.1"/>
    </source>
</evidence>
<dbReference type="PIRSF" id="PIRSF004553">
    <property type="entry name" value="CHP00095"/>
    <property type="match status" value="1"/>
</dbReference>
<dbReference type="AlphaFoldDB" id="A0A1V6C4I5"/>
<dbReference type="GO" id="GO:0052913">
    <property type="term" value="F:16S rRNA (guanine(966)-N(2))-methyltransferase activity"/>
    <property type="evidence" value="ECO:0007669"/>
    <property type="project" value="UniProtKB-EC"/>
</dbReference>
<dbReference type="PANTHER" id="PTHR43542">
    <property type="entry name" value="METHYLTRANSFERASE"/>
    <property type="match status" value="1"/>
</dbReference>
<dbReference type="CDD" id="cd02440">
    <property type="entry name" value="AdoMet_MTases"/>
    <property type="match status" value="1"/>
</dbReference>
<dbReference type="SUPFAM" id="SSF53335">
    <property type="entry name" value="S-adenosyl-L-methionine-dependent methyltransferases"/>
    <property type="match status" value="1"/>
</dbReference>
<gene>
    <name evidence="3" type="primary">rsmD</name>
    <name evidence="3" type="ORF">BWX89_01741</name>
</gene>
<keyword evidence="1 3" id="KW-0489">Methyltransferase</keyword>
<dbReference type="EC" id="2.1.1.171" evidence="3"/>
<dbReference type="InterPro" id="IPR029063">
    <property type="entry name" value="SAM-dependent_MTases_sf"/>
</dbReference>
<keyword evidence="2 3" id="KW-0808">Transferase</keyword>
<proteinExistence type="predicted"/>
<accession>A0A1V6C4I5</accession>
<dbReference type="EMBL" id="MWDQ01000150">
    <property type="protein sequence ID" value="OQB71817.1"/>
    <property type="molecule type" value="Genomic_DNA"/>
</dbReference>
<dbReference type="NCBIfam" id="TIGR00095">
    <property type="entry name" value="16S rRNA (guanine(966)-N(2))-methyltransferase RsmD"/>
    <property type="match status" value="1"/>
</dbReference>
<organism evidence="3">
    <name type="scientific">candidate division TA06 bacterium ADurb.Bin131</name>
    <dbReference type="NCBI Taxonomy" id="1852827"/>
    <lineage>
        <taxon>Bacteria</taxon>
        <taxon>Bacteria division TA06</taxon>
    </lineage>
</organism>
<dbReference type="Pfam" id="PF03602">
    <property type="entry name" value="Cons_hypoth95"/>
    <property type="match status" value="1"/>
</dbReference>